<keyword evidence="4" id="KW-0319">Glycerol metabolism</keyword>
<evidence type="ECO:0000256" key="1">
    <source>
        <dbReference type="ARBA" id="ARBA00007277"/>
    </source>
</evidence>
<proteinExistence type="inferred from homology"/>
<evidence type="ECO:0000313" key="8">
    <source>
        <dbReference type="EMBL" id="TWU01398.1"/>
    </source>
</evidence>
<comment type="catalytic activity">
    <reaction evidence="6">
        <text>a sn-glycero-3-phosphodiester + H2O = an alcohol + sn-glycerol 3-phosphate + H(+)</text>
        <dbReference type="Rhea" id="RHEA:12969"/>
        <dbReference type="ChEBI" id="CHEBI:15377"/>
        <dbReference type="ChEBI" id="CHEBI:15378"/>
        <dbReference type="ChEBI" id="CHEBI:30879"/>
        <dbReference type="ChEBI" id="CHEBI:57597"/>
        <dbReference type="ChEBI" id="CHEBI:83408"/>
        <dbReference type="EC" id="3.1.4.46"/>
    </reaction>
</comment>
<name>A0A5C6APG0_9BACT</name>
<evidence type="ECO:0000259" key="7">
    <source>
        <dbReference type="PROSITE" id="PS51704"/>
    </source>
</evidence>
<evidence type="ECO:0000313" key="9">
    <source>
        <dbReference type="Proteomes" id="UP000316213"/>
    </source>
</evidence>
<reference evidence="8 9" key="1">
    <citation type="submission" date="2019-02" db="EMBL/GenBank/DDBJ databases">
        <title>Deep-cultivation of Planctomycetes and their phenomic and genomic characterization uncovers novel biology.</title>
        <authorList>
            <person name="Wiegand S."/>
            <person name="Jogler M."/>
            <person name="Boedeker C."/>
            <person name="Pinto D."/>
            <person name="Vollmers J."/>
            <person name="Rivas-Marin E."/>
            <person name="Kohn T."/>
            <person name="Peeters S.H."/>
            <person name="Heuer A."/>
            <person name="Rast P."/>
            <person name="Oberbeckmann S."/>
            <person name="Bunk B."/>
            <person name="Jeske O."/>
            <person name="Meyerdierks A."/>
            <person name="Storesund J.E."/>
            <person name="Kallscheuer N."/>
            <person name="Luecker S."/>
            <person name="Lage O.M."/>
            <person name="Pohl T."/>
            <person name="Merkel B.J."/>
            <person name="Hornburger P."/>
            <person name="Mueller R.-W."/>
            <person name="Bruemmer F."/>
            <person name="Labrenz M."/>
            <person name="Spormann A.M."/>
            <person name="Op Den Camp H."/>
            <person name="Overmann J."/>
            <person name="Amann R."/>
            <person name="Jetten M.S.M."/>
            <person name="Mascher T."/>
            <person name="Medema M.H."/>
            <person name="Devos D.P."/>
            <person name="Kaster A.-K."/>
            <person name="Ovreas L."/>
            <person name="Rohde M."/>
            <person name="Galperin M.Y."/>
            <person name="Jogler C."/>
        </authorList>
    </citation>
    <scope>NUCLEOTIDE SEQUENCE [LARGE SCALE GENOMIC DNA]</scope>
    <source>
        <strain evidence="8 9">Pla100</strain>
    </source>
</reference>
<gene>
    <name evidence="8" type="primary">glpQ</name>
    <name evidence="8" type="ORF">Pla100_11250</name>
</gene>
<evidence type="ECO:0000256" key="3">
    <source>
        <dbReference type="ARBA" id="ARBA00022729"/>
    </source>
</evidence>
<evidence type="ECO:0000256" key="2">
    <source>
        <dbReference type="ARBA" id="ARBA00012247"/>
    </source>
</evidence>
<dbReference type="InterPro" id="IPR017946">
    <property type="entry name" value="PLC-like_Pdiesterase_TIM-brl"/>
</dbReference>
<dbReference type="SUPFAM" id="SSF51695">
    <property type="entry name" value="PLC-like phosphodiesterases"/>
    <property type="match status" value="1"/>
</dbReference>
<comment type="similarity">
    <text evidence="1">Belongs to the glycerophosphoryl diester phosphodiesterase family.</text>
</comment>
<dbReference type="GO" id="GO:0006629">
    <property type="term" value="P:lipid metabolic process"/>
    <property type="evidence" value="ECO:0007669"/>
    <property type="project" value="InterPro"/>
</dbReference>
<dbReference type="Gene3D" id="3.20.20.190">
    <property type="entry name" value="Phosphatidylinositol (PI) phosphodiesterase"/>
    <property type="match status" value="1"/>
</dbReference>
<evidence type="ECO:0000256" key="5">
    <source>
        <dbReference type="ARBA" id="ARBA00022801"/>
    </source>
</evidence>
<dbReference type="InterPro" id="IPR030395">
    <property type="entry name" value="GP_PDE_dom"/>
</dbReference>
<organism evidence="8 9">
    <name type="scientific">Neorhodopirellula pilleata</name>
    <dbReference type="NCBI Taxonomy" id="2714738"/>
    <lineage>
        <taxon>Bacteria</taxon>
        <taxon>Pseudomonadati</taxon>
        <taxon>Planctomycetota</taxon>
        <taxon>Planctomycetia</taxon>
        <taxon>Pirellulales</taxon>
        <taxon>Pirellulaceae</taxon>
        <taxon>Neorhodopirellula</taxon>
    </lineage>
</organism>
<dbReference type="Proteomes" id="UP000316213">
    <property type="component" value="Unassembled WGS sequence"/>
</dbReference>
<dbReference type="PANTHER" id="PTHR43620">
    <property type="entry name" value="GLYCEROPHOSPHORYL DIESTER PHOSPHODIESTERASE"/>
    <property type="match status" value="1"/>
</dbReference>
<dbReference type="GO" id="GO:0006071">
    <property type="term" value="P:glycerol metabolic process"/>
    <property type="evidence" value="ECO:0007669"/>
    <property type="project" value="UniProtKB-KW"/>
</dbReference>
<dbReference type="PANTHER" id="PTHR43620:SF7">
    <property type="entry name" value="GLYCEROPHOSPHODIESTER PHOSPHODIESTERASE GDPD5-RELATED"/>
    <property type="match status" value="1"/>
</dbReference>
<accession>A0A5C6APG0</accession>
<keyword evidence="9" id="KW-1185">Reference proteome</keyword>
<protein>
    <recommendedName>
        <fullName evidence="2">glycerophosphodiester phosphodiesterase</fullName>
        <ecNumber evidence="2">3.1.4.46</ecNumber>
    </recommendedName>
</protein>
<dbReference type="GO" id="GO:0008889">
    <property type="term" value="F:glycerophosphodiester phosphodiesterase activity"/>
    <property type="evidence" value="ECO:0007669"/>
    <property type="project" value="UniProtKB-EC"/>
</dbReference>
<dbReference type="GO" id="GO:0042597">
    <property type="term" value="C:periplasmic space"/>
    <property type="evidence" value="ECO:0007669"/>
    <property type="project" value="TreeGrafter"/>
</dbReference>
<dbReference type="FunFam" id="3.20.20.190:FF:000009">
    <property type="entry name" value="Glycerophosphodiester phosphodiesterase, periplasmic"/>
    <property type="match status" value="1"/>
</dbReference>
<dbReference type="AlphaFoldDB" id="A0A5C6APG0"/>
<comment type="caution">
    <text evidence="8">The sequence shown here is derived from an EMBL/GenBank/DDBJ whole genome shotgun (WGS) entry which is preliminary data.</text>
</comment>
<dbReference type="RefSeq" id="WP_146576705.1">
    <property type="nucleotide sequence ID" value="NZ_SJPM01000002.1"/>
</dbReference>
<dbReference type="PROSITE" id="PS51704">
    <property type="entry name" value="GP_PDE"/>
    <property type="match status" value="1"/>
</dbReference>
<evidence type="ECO:0000256" key="4">
    <source>
        <dbReference type="ARBA" id="ARBA00022798"/>
    </source>
</evidence>
<dbReference type="NCBIfam" id="NF008354">
    <property type="entry name" value="PRK11143.1"/>
    <property type="match status" value="1"/>
</dbReference>
<dbReference type="OrthoDB" id="238714at2"/>
<keyword evidence="5 8" id="KW-0378">Hydrolase</keyword>
<evidence type="ECO:0000256" key="6">
    <source>
        <dbReference type="ARBA" id="ARBA00047512"/>
    </source>
</evidence>
<feature type="domain" description="GP-PDE" evidence="7">
    <location>
        <begin position="4"/>
        <end position="311"/>
    </location>
</feature>
<keyword evidence="3" id="KW-0732">Signal</keyword>
<dbReference type="EC" id="3.1.4.46" evidence="2"/>
<sequence length="312" mass="34476">MKSPIVIAHRGASGYVPEHTLMAKGMAHAMGADFLEQDIVASKDGVPVVLHDIHLDTVSDVAKRYPDRCRSDARFYVIDFTLDELKQLAVYERFHPSTGKAVFPERYPSGEGDFRISTLAEELQFIQNLNRTCGREAGVYPEIKRPVWHRDQGIDLTPIVLDVLAKFGYTEKQHACYVQCFDANEVIRIRNELGYRGRLIQLIADGHDVESGTDYKRLKTHEGLAEVASVADGIGPNLVDVVGFSATGEPVVGELVAAAQGFGLLIHPWTFRADALPAGAMSTKAMLDACIHHAKVDGLFTDQPDVMVEYLR</sequence>
<dbReference type="EMBL" id="SJPM01000002">
    <property type="protein sequence ID" value="TWU01398.1"/>
    <property type="molecule type" value="Genomic_DNA"/>
</dbReference>
<dbReference type="Pfam" id="PF03009">
    <property type="entry name" value="GDPD"/>
    <property type="match status" value="1"/>
</dbReference>